<dbReference type="EMBL" id="LT629770">
    <property type="protein sequence ID" value="SDS19969.1"/>
    <property type="molecule type" value="Genomic_DNA"/>
</dbReference>
<name>A0A1H1QAQ9_9MICO</name>
<dbReference type="Proteomes" id="UP000182126">
    <property type="component" value="Chromosome I"/>
</dbReference>
<proteinExistence type="predicted"/>
<dbReference type="RefSeq" id="WP_060921260.1">
    <property type="nucleotide sequence ID" value="NZ_LT629770.1"/>
</dbReference>
<dbReference type="AlphaFoldDB" id="A0A1H1QAQ9"/>
<dbReference type="GeneID" id="36299987"/>
<gene>
    <name evidence="1" type="ORF">SAMN04489809_1313</name>
</gene>
<evidence type="ECO:0000313" key="2">
    <source>
        <dbReference type="Proteomes" id="UP000182126"/>
    </source>
</evidence>
<protein>
    <submittedName>
        <fullName evidence="1">Uncharacterized protein</fullName>
    </submittedName>
</protein>
<reference evidence="1 2" key="1">
    <citation type="submission" date="2016-10" db="EMBL/GenBank/DDBJ databases">
        <authorList>
            <person name="de Groot N.N."/>
        </authorList>
    </citation>
    <scope>NUCLEOTIDE SEQUENCE [LARGE SCALE GENOMIC DNA]</scope>
    <source>
        <strain evidence="1 2">DSM 15019</strain>
    </source>
</reference>
<dbReference type="eggNOG" id="ENOG50342NK">
    <property type="taxonomic scope" value="Bacteria"/>
</dbReference>
<organism evidence="1 2">
    <name type="scientific">Microbacterium paraoxydans</name>
    <dbReference type="NCBI Taxonomy" id="199592"/>
    <lineage>
        <taxon>Bacteria</taxon>
        <taxon>Bacillati</taxon>
        <taxon>Actinomycetota</taxon>
        <taxon>Actinomycetes</taxon>
        <taxon>Micrococcales</taxon>
        <taxon>Microbacteriaceae</taxon>
        <taxon>Microbacterium</taxon>
    </lineage>
</organism>
<accession>A0A1H1QAQ9</accession>
<sequence length="143" mass="15014">MSAVWDSIAEEFLHLYPRGQRLVAVAGADAERSRVAADGLAAALTAAGQTVERAHTADGEEAALRADVVAPFRATDSDAVLLVSGPGAIVSPSARGMWNYVLWQLAGDEPPHTAANALVDVTDPAHPTRRFADYCAVPSSFET</sequence>
<evidence type="ECO:0000313" key="1">
    <source>
        <dbReference type="EMBL" id="SDS19969.1"/>
    </source>
</evidence>